<dbReference type="InterPro" id="IPR012337">
    <property type="entry name" value="RNaseH-like_sf"/>
</dbReference>
<dbReference type="CDD" id="cd09279">
    <property type="entry name" value="RNase_HI_like"/>
    <property type="match status" value="1"/>
</dbReference>
<dbReference type="PANTHER" id="PTHR48475:SF1">
    <property type="entry name" value="RNASE H TYPE-1 DOMAIN-CONTAINING PROTEIN"/>
    <property type="match status" value="1"/>
</dbReference>
<proteinExistence type="predicted"/>
<protein>
    <recommendedName>
        <fullName evidence="2">RNase H type-1 domain-containing protein</fullName>
    </recommendedName>
</protein>
<keyword evidence="4" id="KW-1185">Reference proteome</keyword>
<dbReference type="SUPFAM" id="SSF53098">
    <property type="entry name" value="Ribonuclease H-like"/>
    <property type="match status" value="1"/>
</dbReference>
<accession>A0AA38LGJ1</accession>
<dbReference type="Pfam" id="PF13456">
    <property type="entry name" value="RVT_3"/>
    <property type="match status" value="1"/>
</dbReference>
<dbReference type="PANTHER" id="PTHR48475">
    <property type="entry name" value="RIBONUCLEASE H"/>
    <property type="match status" value="1"/>
</dbReference>
<evidence type="ECO:0000256" key="1">
    <source>
        <dbReference type="SAM" id="MobiDB-lite"/>
    </source>
</evidence>
<gene>
    <name evidence="3" type="ORF">KI387_016169</name>
</gene>
<dbReference type="GO" id="GO:0004523">
    <property type="term" value="F:RNA-DNA hybrid ribonuclease activity"/>
    <property type="evidence" value="ECO:0007669"/>
    <property type="project" value="InterPro"/>
</dbReference>
<dbReference type="AlphaFoldDB" id="A0AA38LGJ1"/>
<sequence>INANCSAFDQEDHPSTDEADTKVGSIPNLTLDEWENQVHAFDPYQEVEESELGIYCIHEENQPIPSITKPNHKDDNEVWQLFFDGSRSRQGVGGEAMLVSTQGINYYSAFRFQFACSNNAVEYEALVQGMHWAIKKKIKNLQVFGDSEFIVNQVKGQHAAKNDLLRCYKNRVWDLMEDFERFGIKSIPRKENQAANRLAIVGAAFDIVESIQQDK</sequence>
<dbReference type="EMBL" id="JAHRHJ020000003">
    <property type="protein sequence ID" value="KAH9321530.1"/>
    <property type="molecule type" value="Genomic_DNA"/>
</dbReference>
<dbReference type="InterPro" id="IPR002156">
    <property type="entry name" value="RNaseH_domain"/>
</dbReference>
<dbReference type="Proteomes" id="UP000824469">
    <property type="component" value="Unassembled WGS sequence"/>
</dbReference>
<name>A0AA38LGJ1_TAXCH</name>
<dbReference type="InterPro" id="IPR036397">
    <property type="entry name" value="RNaseH_sf"/>
</dbReference>
<feature type="domain" description="RNase H type-1" evidence="2">
    <location>
        <begin position="83"/>
        <end position="199"/>
    </location>
</feature>
<reference evidence="3 4" key="1">
    <citation type="journal article" date="2021" name="Nat. Plants">
        <title>The Taxus genome provides insights into paclitaxel biosynthesis.</title>
        <authorList>
            <person name="Xiong X."/>
            <person name="Gou J."/>
            <person name="Liao Q."/>
            <person name="Li Y."/>
            <person name="Zhou Q."/>
            <person name="Bi G."/>
            <person name="Li C."/>
            <person name="Du R."/>
            <person name="Wang X."/>
            <person name="Sun T."/>
            <person name="Guo L."/>
            <person name="Liang H."/>
            <person name="Lu P."/>
            <person name="Wu Y."/>
            <person name="Zhang Z."/>
            <person name="Ro D.K."/>
            <person name="Shang Y."/>
            <person name="Huang S."/>
            <person name="Yan J."/>
        </authorList>
    </citation>
    <scope>NUCLEOTIDE SEQUENCE [LARGE SCALE GENOMIC DNA]</scope>
    <source>
        <strain evidence="3">Ta-2019</strain>
    </source>
</reference>
<evidence type="ECO:0000313" key="4">
    <source>
        <dbReference type="Proteomes" id="UP000824469"/>
    </source>
</evidence>
<evidence type="ECO:0000259" key="2">
    <source>
        <dbReference type="Pfam" id="PF13456"/>
    </source>
</evidence>
<feature type="non-terminal residue" evidence="3">
    <location>
        <position position="215"/>
    </location>
</feature>
<feature type="non-terminal residue" evidence="3">
    <location>
        <position position="1"/>
    </location>
</feature>
<dbReference type="GO" id="GO:0003676">
    <property type="term" value="F:nucleic acid binding"/>
    <property type="evidence" value="ECO:0007669"/>
    <property type="project" value="InterPro"/>
</dbReference>
<evidence type="ECO:0000313" key="3">
    <source>
        <dbReference type="EMBL" id="KAH9321530.1"/>
    </source>
</evidence>
<dbReference type="Gene3D" id="3.30.420.10">
    <property type="entry name" value="Ribonuclease H-like superfamily/Ribonuclease H"/>
    <property type="match status" value="1"/>
</dbReference>
<comment type="caution">
    <text evidence="3">The sequence shown here is derived from an EMBL/GenBank/DDBJ whole genome shotgun (WGS) entry which is preliminary data.</text>
</comment>
<feature type="region of interest" description="Disordered" evidence="1">
    <location>
        <begin position="1"/>
        <end position="23"/>
    </location>
</feature>
<feature type="compositionally biased region" description="Basic and acidic residues" evidence="1">
    <location>
        <begin position="10"/>
        <end position="21"/>
    </location>
</feature>
<organism evidence="3 4">
    <name type="scientific">Taxus chinensis</name>
    <name type="common">Chinese yew</name>
    <name type="synonym">Taxus wallichiana var. chinensis</name>
    <dbReference type="NCBI Taxonomy" id="29808"/>
    <lineage>
        <taxon>Eukaryota</taxon>
        <taxon>Viridiplantae</taxon>
        <taxon>Streptophyta</taxon>
        <taxon>Embryophyta</taxon>
        <taxon>Tracheophyta</taxon>
        <taxon>Spermatophyta</taxon>
        <taxon>Pinopsida</taxon>
        <taxon>Pinidae</taxon>
        <taxon>Conifers II</taxon>
        <taxon>Cupressales</taxon>
        <taxon>Taxaceae</taxon>
        <taxon>Taxus</taxon>
    </lineage>
</organism>